<dbReference type="eggNOG" id="COG2148">
    <property type="taxonomic scope" value="Bacteria"/>
</dbReference>
<dbReference type="GO" id="GO:0016780">
    <property type="term" value="F:phosphotransferase activity, for other substituted phosphate groups"/>
    <property type="evidence" value="ECO:0007669"/>
    <property type="project" value="TreeGrafter"/>
</dbReference>
<protein>
    <submittedName>
        <fullName evidence="3">Undecaprenyl-phosphate galactose phosphotransferase</fullName>
    </submittedName>
</protein>
<organism evidence="3 4">
    <name type="scientific">Zhouia amylolytica AD3</name>
    <dbReference type="NCBI Taxonomy" id="1286632"/>
    <lineage>
        <taxon>Bacteria</taxon>
        <taxon>Pseudomonadati</taxon>
        <taxon>Bacteroidota</taxon>
        <taxon>Flavobacteriia</taxon>
        <taxon>Flavobacteriales</taxon>
        <taxon>Flavobacteriaceae</taxon>
        <taxon>Zhouia</taxon>
    </lineage>
</organism>
<evidence type="ECO:0000259" key="2">
    <source>
        <dbReference type="Pfam" id="PF02397"/>
    </source>
</evidence>
<dbReference type="Pfam" id="PF02397">
    <property type="entry name" value="Bac_transf"/>
    <property type="match status" value="1"/>
</dbReference>
<dbReference type="EMBL" id="AYXY01000014">
    <property type="protein sequence ID" value="ETN96210.1"/>
    <property type="molecule type" value="Genomic_DNA"/>
</dbReference>
<dbReference type="PANTHER" id="PTHR30576:SF8">
    <property type="entry name" value="UNDECAPRENYL-PHOSPHATE GALACTOSE PHOSPHOTRANSFERASE"/>
    <property type="match status" value="1"/>
</dbReference>
<gene>
    <name evidence="3" type="ORF">P278_09040</name>
</gene>
<name>W2UPV3_9FLAO</name>
<keyword evidence="3" id="KW-0808">Transferase</keyword>
<dbReference type="Proteomes" id="UP000018850">
    <property type="component" value="Unassembled WGS sequence"/>
</dbReference>
<reference evidence="4" key="1">
    <citation type="submission" date="2013-11" db="EMBL/GenBank/DDBJ databases">
        <title>Draft genome sequence from a member of Zhouia, isolated tidal flat.</title>
        <authorList>
            <person name="Jin H."/>
            <person name="Jeon C.O."/>
        </authorList>
    </citation>
    <scope>NUCLEOTIDE SEQUENCE [LARGE SCALE GENOMIC DNA]</scope>
    <source>
        <strain evidence="4">AD3</strain>
    </source>
</reference>
<comment type="caution">
    <text evidence="3">The sequence shown here is derived from an EMBL/GenBank/DDBJ whole genome shotgun (WGS) entry which is preliminary data.</text>
</comment>
<comment type="similarity">
    <text evidence="1">Belongs to the bacterial sugar transferase family.</text>
</comment>
<evidence type="ECO:0000313" key="4">
    <source>
        <dbReference type="Proteomes" id="UP000018850"/>
    </source>
</evidence>
<dbReference type="AlphaFoldDB" id="W2UPV3"/>
<evidence type="ECO:0000256" key="1">
    <source>
        <dbReference type="ARBA" id="ARBA00006464"/>
    </source>
</evidence>
<proteinExistence type="inferred from homology"/>
<keyword evidence="4" id="KW-1185">Reference proteome</keyword>
<evidence type="ECO:0000313" key="3">
    <source>
        <dbReference type="EMBL" id="ETN96210.1"/>
    </source>
</evidence>
<dbReference type="STRING" id="376730.SAMN04487906_3170"/>
<dbReference type="PANTHER" id="PTHR30576">
    <property type="entry name" value="COLANIC BIOSYNTHESIS UDP-GLUCOSE LIPID CARRIER TRANSFERASE"/>
    <property type="match status" value="1"/>
</dbReference>
<reference evidence="3 4" key="2">
    <citation type="journal article" date="2016" name="Genome Announc.">
        <title>Draft Genome Sequence of Zhouia amylolytica AD3, Isolated from Tidal Flat Sediment.</title>
        <authorList>
            <person name="Jia B."/>
            <person name="Jin H.M."/>
            <person name="Lee H.J."/>
            <person name="Jeon C.O."/>
        </authorList>
    </citation>
    <scope>NUCLEOTIDE SEQUENCE [LARGE SCALE GENOMIC DNA]</scope>
    <source>
        <strain evidence="3 4">AD3</strain>
    </source>
</reference>
<dbReference type="PATRIC" id="fig|1286632.3.peg.903"/>
<feature type="domain" description="Bacterial sugar transferase" evidence="2">
    <location>
        <begin position="2"/>
        <end position="159"/>
    </location>
</feature>
<accession>W2UPV3</accession>
<dbReference type="InterPro" id="IPR003362">
    <property type="entry name" value="Bact_transf"/>
</dbReference>
<sequence>MPIILLITFVLLFVNRGKPLFFQERPGKNERIFKIYKFKSMTDETDANGNLLPNDERVTKFGTFLRKSSLDEIPQLFNVLIGNMSLIGPRPLRVHYLPYYKKSERIRHSVRPGITGLAQVSGRNLLSWDDKLEKDIEYVENISFKNDFEILIKTFKKVIAPSDIDFEPHMLDLDTYRKLNNQL</sequence>